<dbReference type="GO" id="GO:0016740">
    <property type="term" value="F:transferase activity"/>
    <property type="evidence" value="ECO:0007669"/>
    <property type="project" value="UniProtKB-KW"/>
</dbReference>
<keyword evidence="2" id="KW-0808">Transferase</keyword>
<evidence type="ECO:0000256" key="2">
    <source>
        <dbReference type="ARBA" id="ARBA00022679"/>
    </source>
</evidence>
<sequence>MESTKRLTLRVTRKTPELLCPEKSTPYEFKFLSDIDEQTFIRKYVKTINFYKKNPTMKGKDPVKIIREAIGKALVFYYPLAGRLRECAGRKLVVECTGQGVVFVEADADATLQHFGNALYPPFPNSDELTLDVPRNREIFGDIPLMFIQVTRLKCGGFIFSTCFNHTMCDGTGLSKFLSAVGELARGAAFPSIRPVWDRDLLNVSQPPCLSFAHREYDAGTGTSSGTHVPLDQMVERSFYFSSAEISALRRSLPPHLQRCSKFEIVAGCAWRCQTIALSLKPDEEVRFIGVMDNRKKIKPPLPVGYYGNVIALLVATTTAGELSKNPLHYAVELVRNTKHEASTDEYPGSMADLMVIKDPLSLTAGNTYIVSNLTHMGLEQMDVGWGTAGYGGVPKGSYWPTGNNQVSWYLGFMDGIVVPVCLPLESMKVFEKHLQVMMTAAPISSSL</sequence>
<evidence type="ECO:0000313" key="3">
    <source>
        <dbReference type="EMBL" id="KAL1533750.1"/>
    </source>
</evidence>
<keyword evidence="4" id="KW-1185">Reference proteome</keyword>
<dbReference type="InterPro" id="IPR050898">
    <property type="entry name" value="Plant_acyltransferase"/>
</dbReference>
<dbReference type="Gene3D" id="3.30.559.10">
    <property type="entry name" value="Chloramphenicol acetyltransferase-like domain"/>
    <property type="match status" value="2"/>
</dbReference>
<gene>
    <name evidence="3" type="ORF">AAHA92_33596</name>
</gene>
<dbReference type="AlphaFoldDB" id="A0ABD1FQG8"/>
<dbReference type="Proteomes" id="UP001567538">
    <property type="component" value="Unassembled WGS sequence"/>
</dbReference>
<proteinExistence type="inferred from homology"/>
<comment type="similarity">
    <text evidence="1">Belongs to the plant acyltransferase family.</text>
</comment>
<evidence type="ECO:0000313" key="4">
    <source>
        <dbReference type="Proteomes" id="UP001567538"/>
    </source>
</evidence>
<dbReference type="InterPro" id="IPR023213">
    <property type="entry name" value="CAT-like_dom_sf"/>
</dbReference>
<accession>A0ABD1FQG8</accession>
<protein>
    <submittedName>
        <fullName evidence="3">Benzyl alcohol O-benzoyltransferase-like</fullName>
    </submittedName>
</protein>
<organism evidence="3 4">
    <name type="scientific">Salvia divinorum</name>
    <name type="common">Maria pastora</name>
    <name type="synonym">Diviner's sage</name>
    <dbReference type="NCBI Taxonomy" id="28513"/>
    <lineage>
        <taxon>Eukaryota</taxon>
        <taxon>Viridiplantae</taxon>
        <taxon>Streptophyta</taxon>
        <taxon>Embryophyta</taxon>
        <taxon>Tracheophyta</taxon>
        <taxon>Spermatophyta</taxon>
        <taxon>Magnoliopsida</taxon>
        <taxon>eudicotyledons</taxon>
        <taxon>Gunneridae</taxon>
        <taxon>Pentapetalae</taxon>
        <taxon>asterids</taxon>
        <taxon>lamiids</taxon>
        <taxon>Lamiales</taxon>
        <taxon>Lamiaceae</taxon>
        <taxon>Nepetoideae</taxon>
        <taxon>Mentheae</taxon>
        <taxon>Salviinae</taxon>
        <taxon>Salvia</taxon>
        <taxon>Salvia subgen. Calosphace</taxon>
    </lineage>
</organism>
<name>A0ABD1FQG8_SALDI</name>
<comment type="caution">
    <text evidence="3">The sequence shown here is derived from an EMBL/GenBank/DDBJ whole genome shotgun (WGS) entry which is preliminary data.</text>
</comment>
<dbReference type="PANTHER" id="PTHR31147">
    <property type="entry name" value="ACYL TRANSFERASE 4"/>
    <property type="match status" value="1"/>
</dbReference>
<dbReference type="PANTHER" id="PTHR31147:SF66">
    <property type="entry name" value="OS05G0315700 PROTEIN"/>
    <property type="match status" value="1"/>
</dbReference>
<evidence type="ECO:0000256" key="1">
    <source>
        <dbReference type="ARBA" id="ARBA00009861"/>
    </source>
</evidence>
<dbReference type="EMBL" id="JBEAFC010000014">
    <property type="protein sequence ID" value="KAL1533750.1"/>
    <property type="molecule type" value="Genomic_DNA"/>
</dbReference>
<dbReference type="Pfam" id="PF02458">
    <property type="entry name" value="Transferase"/>
    <property type="match status" value="1"/>
</dbReference>
<reference evidence="3 4" key="1">
    <citation type="submission" date="2024-06" db="EMBL/GenBank/DDBJ databases">
        <title>A chromosome level genome sequence of Diviner's sage (Salvia divinorum).</title>
        <authorList>
            <person name="Ford S.A."/>
            <person name="Ro D.-K."/>
            <person name="Ness R.W."/>
            <person name="Phillips M.A."/>
        </authorList>
    </citation>
    <scope>NUCLEOTIDE SEQUENCE [LARGE SCALE GENOMIC DNA]</scope>
    <source>
        <strain evidence="3">SAF-2024a</strain>
        <tissue evidence="3">Leaf</tissue>
    </source>
</reference>